<comment type="caution">
    <text evidence="3">The sequence shown here is derived from an EMBL/GenBank/DDBJ whole genome shotgun (WGS) entry which is preliminary data.</text>
</comment>
<evidence type="ECO:0000256" key="1">
    <source>
        <dbReference type="SAM" id="Phobius"/>
    </source>
</evidence>
<dbReference type="AlphaFoldDB" id="A0A7W7WEF2"/>
<evidence type="ECO:0000313" key="4">
    <source>
        <dbReference type="Proteomes" id="UP000534286"/>
    </source>
</evidence>
<dbReference type="InterPro" id="IPR036249">
    <property type="entry name" value="Thioredoxin-like_sf"/>
</dbReference>
<proteinExistence type="predicted"/>
<sequence length="194" mass="21300">MSIAIVVIVAVCLVFTILNMIMTAVLFRQLGLFVLGTSRGANDSGISIGRRVPKTELPDIRTGQPVNLHDGRGKLLFFGSTTCGECAQIYPEILDVERRYDIPVVNILFGSDVADLSQYVEKLDLKGATVFATEDIAQAYDVEVSPFAFVVDDRGIVVAKGLLNNRGRLIEMLAPIQQVEFPEETLNDIEIIAR</sequence>
<evidence type="ECO:0000313" key="3">
    <source>
        <dbReference type="EMBL" id="MBB4943319.1"/>
    </source>
</evidence>
<dbReference type="RefSeq" id="WP_221466758.1">
    <property type="nucleotide sequence ID" value="NZ_BAABEK010000056.1"/>
</dbReference>
<keyword evidence="1" id="KW-0472">Membrane</keyword>
<keyword evidence="1" id="KW-1133">Transmembrane helix</keyword>
<protein>
    <submittedName>
        <fullName evidence="3">Methylamine dehydrogenase accessory protein MauD</fullName>
    </submittedName>
</protein>
<dbReference type="InterPro" id="IPR000866">
    <property type="entry name" value="AhpC/TSA"/>
</dbReference>
<organism evidence="3 4">
    <name type="scientific">Streptosporangium album</name>
    <dbReference type="NCBI Taxonomy" id="47479"/>
    <lineage>
        <taxon>Bacteria</taxon>
        <taxon>Bacillati</taxon>
        <taxon>Actinomycetota</taxon>
        <taxon>Actinomycetes</taxon>
        <taxon>Streptosporangiales</taxon>
        <taxon>Streptosporangiaceae</taxon>
        <taxon>Streptosporangium</taxon>
    </lineage>
</organism>
<reference evidence="3 4" key="1">
    <citation type="submission" date="2020-08" db="EMBL/GenBank/DDBJ databases">
        <title>Sequencing the genomes of 1000 actinobacteria strains.</title>
        <authorList>
            <person name="Klenk H.-P."/>
        </authorList>
    </citation>
    <scope>NUCLEOTIDE SEQUENCE [LARGE SCALE GENOMIC DNA]</scope>
    <source>
        <strain evidence="3 4">DSM 43023</strain>
    </source>
</reference>
<name>A0A7W7WEF2_9ACTN</name>
<dbReference type="EMBL" id="JACHJU010000005">
    <property type="protein sequence ID" value="MBB4943319.1"/>
    <property type="molecule type" value="Genomic_DNA"/>
</dbReference>
<dbReference type="SUPFAM" id="SSF52833">
    <property type="entry name" value="Thioredoxin-like"/>
    <property type="match status" value="1"/>
</dbReference>
<feature type="domain" description="Thioredoxin" evidence="2">
    <location>
        <begin position="46"/>
        <end position="178"/>
    </location>
</feature>
<dbReference type="Gene3D" id="3.40.30.10">
    <property type="entry name" value="Glutaredoxin"/>
    <property type="match status" value="1"/>
</dbReference>
<keyword evidence="1" id="KW-0812">Transmembrane</keyword>
<dbReference type="Proteomes" id="UP000534286">
    <property type="component" value="Unassembled WGS sequence"/>
</dbReference>
<gene>
    <name evidence="3" type="ORF">FHR32_007719</name>
</gene>
<dbReference type="Pfam" id="PF00578">
    <property type="entry name" value="AhpC-TSA"/>
    <property type="match status" value="1"/>
</dbReference>
<feature type="transmembrane region" description="Helical" evidence="1">
    <location>
        <begin position="6"/>
        <end position="27"/>
    </location>
</feature>
<dbReference type="PROSITE" id="PS51352">
    <property type="entry name" value="THIOREDOXIN_2"/>
    <property type="match status" value="1"/>
</dbReference>
<evidence type="ECO:0000259" key="2">
    <source>
        <dbReference type="PROSITE" id="PS51352"/>
    </source>
</evidence>
<dbReference type="InterPro" id="IPR013766">
    <property type="entry name" value="Thioredoxin_domain"/>
</dbReference>
<accession>A0A7W7WEF2</accession>
<keyword evidence="4" id="KW-1185">Reference proteome</keyword>